<dbReference type="EMBL" id="CASHSV030000013">
    <property type="protein sequence ID" value="CAJ2637304.1"/>
    <property type="molecule type" value="Genomic_DNA"/>
</dbReference>
<keyword evidence="2" id="KW-1185">Reference proteome</keyword>
<comment type="caution">
    <text evidence="1">The sequence shown here is derived from an EMBL/GenBank/DDBJ whole genome shotgun (WGS) entry which is preliminary data.</text>
</comment>
<proteinExistence type="predicted"/>
<accession>A0ACB0IXG6</accession>
<sequence length="140" mass="15556">MTSGKRSLSPPSPKSSMMNIVHNSHTHSYHNPLPNSSSTVPHKFGSHAPGIRKAMLRLEAEFGHPHISLLPSEIVIPKRKDSSGTSCYLSKVTKDEVLAELMEVSKALEETIRTSTERKIHVDNLIKSMTKEKESEAIEE</sequence>
<dbReference type="Proteomes" id="UP001177021">
    <property type="component" value="Unassembled WGS sequence"/>
</dbReference>
<evidence type="ECO:0000313" key="2">
    <source>
        <dbReference type="Proteomes" id="UP001177021"/>
    </source>
</evidence>
<protein>
    <submittedName>
        <fullName evidence="1">Uncharacterized protein</fullName>
    </submittedName>
</protein>
<organism evidence="1 2">
    <name type="scientific">Trifolium pratense</name>
    <name type="common">Red clover</name>
    <dbReference type="NCBI Taxonomy" id="57577"/>
    <lineage>
        <taxon>Eukaryota</taxon>
        <taxon>Viridiplantae</taxon>
        <taxon>Streptophyta</taxon>
        <taxon>Embryophyta</taxon>
        <taxon>Tracheophyta</taxon>
        <taxon>Spermatophyta</taxon>
        <taxon>Magnoliopsida</taxon>
        <taxon>eudicotyledons</taxon>
        <taxon>Gunneridae</taxon>
        <taxon>Pentapetalae</taxon>
        <taxon>rosids</taxon>
        <taxon>fabids</taxon>
        <taxon>Fabales</taxon>
        <taxon>Fabaceae</taxon>
        <taxon>Papilionoideae</taxon>
        <taxon>50 kb inversion clade</taxon>
        <taxon>NPAAA clade</taxon>
        <taxon>Hologalegina</taxon>
        <taxon>IRL clade</taxon>
        <taxon>Trifolieae</taxon>
        <taxon>Trifolium</taxon>
    </lineage>
</organism>
<name>A0ACB0IXG6_TRIPR</name>
<reference evidence="1" key="1">
    <citation type="submission" date="2023-10" db="EMBL/GenBank/DDBJ databases">
        <authorList>
            <person name="Rodriguez Cubillos JULIANA M."/>
            <person name="De Vega J."/>
        </authorList>
    </citation>
    <scope>NUCLEOTIDE SEQUENCE</scope>
</reference>
<gene>
    <name evidence="1" type="ORF">MILVUS5_LOCUS7676</name>
</gene>
<evidence type="ECO:0000313" key="1">
    <source>
        <dbReference type="EMBL" id="CAJ2637304.1"/>
    </source>
</evidence>